<evidence type="ECO:0000313" key="1">
    <source>
        <dbReference type="EMBL" id="MCW8107333.1"/>
    </source>
</evidence>
<dbReference type="EMBL" id="JAPFRD010000002">
    <property type="protein sequence ID" value="MCW8107333.1"/>
    <property type="molecule type" value="Genomic_DNA"/>
</dbReference>
<keyword evidence="2" id="KW-1185">Reference proteome</keyword>
<organism evidence="1 2">
    <name type="scientific">Alteromonas aquimaris</name>
    <dbReference type="NCBI Taxonomy" id="2998417"/>
    <lineage>
        <taxon>Bacteria</taxon>
        <taxon>Pseudomonadati</taxon>
        <taxon>Pseudomonadota</taxon>
        <taxon>Gammaproteobacteria</taxon>
        <taxon>Alteromonadales</taxon>
        <taxon>Alteromonadaceae</taxon>
        <taxon>Alteromonas/Salinimonas group</taxon>
        <taxon>Alteromonas</taxon>
    </lineage>
</organism>
<dbReference type="RefSeq" id="WP_265616029.1">
    <property type="nucleotide sequence ID" value="NZ_JAPFRD010000002.1"/>
</dbReference>
<sequence>MSHKKQLITAFFLTVSTFSTTATESSEIVNSYPACDYQIIDTIQVNTTFQAVTNDEFVEKYNHAIEHLLPKLVDAGTKIKAPYLAITEKKLRTTSGRQIVYLYADAIAKCELSSEKKVKFAPYNKFAQRQVASSIATTTIESSFTFDTSPKTQLKPKLTDNVSVGLSTGLYGIPLGSTEKDVISHFGTPSFEKMLADDRRLISYGREHWLTFHAGKLHKVEFDNPEITWTLKNFIPVDDRFKNRDWYISETVYKGAEIMASDLPELVYGAQIVTLNYVSKRRIIDKTSSSILLSKLPASS</sequence>
<comment type="caution">
    <text evidence="1">The sequence shown here is derived from an EMBL/GenBank/DDBJ whole genome shotgun (WGS) entry which is preliminary data.</text>
</comment>
<dbReference type="Proteomes" id="UP001142810">
    <property type="component" value="Unassembled WGS sequence"/>
</dbReference>
<reference evidence="1" key="1">
    <citation type="submission" date="2022-11" db="EMBL/GenBank/DDBJ databases">
        <title>Alteromonas sp. nov., isolated from sea water of the Qingdao.</title>
        <authorList>
            <person name="Wang Q."/>
        </authorList>
    </citation>
    <scope>NUCLEOTIDE SEQUENCE</scope>
    <source>
        <strain evidence="1">ASW11-7</strain>
    </source>
</reference>
<proteinExistence type="predicted"/>
<gene>
    <name evidence="1" type="ORF">OPS25_02285</name>
</gene>
<protein>
    <submittedName>
        <fullName evidence="1">Uncharacterized protein</fullName>
    </submittedName>
</protein>
<name>A0ABT3P3J7_9ALTE</name>
<accession>A0ABT3P3J7</accession>
<evidence type="ECO:0000313" key="2">
    <source>
        <dbReference type="Proteomes" id="UP001142810"/>
    </source>
</evidence>